<evidence type="ECO:0000256" key="10">
    <source>
        <dbReference type="ARBA" id="ARBA00022927"/>
    </source>
</evidence>
<evidence type="ECO:0000256" key="1">
    <source>
        <dbReference type="ARBA" id="ARBA00004651"/>
    </source>
</evidence>
<dbReference type="PROSITE" id="PS00211">
    <property type="entry name" value="ABC_TRANSPORTER_1"/>
    <property type="match status" value="1"/>
</dbReference>
<keyword evidence="10" id="KW-0653">Protein transport</keyword>
<dbReference type="AlphaFoldDB" id="A0A1S8KPR8"/>
<dbReference type="RefSeq" id="WP_077863117.1">
    <property type="nucleotide sequence ID" value="NZ_CP040419.1"/>
</dbReference>
<dbReference type="GO" id="GO:0043214">
    <property type="term" value="F:ABC-type bacteriocin transporter activity"/>
    <property type="evidence" value="ECO:0007669"/>
    <property type="project" value="InterPro"/>
</dbReference>
<dbReference type="Gene3D" id="3.40.50.300">
    <property type="entry name" value="P-loop containing nucleotide triphosphate hydrolases"/>
    <property type="match status" value="1"/>
</dbReference>
<dbReference type="InterPro" id="IPR011527">
    <property type="entry name" value="ABC1_TM_dom"/>
</dbReference>
<dbReference type="Proteomes" id="UP000190409">
    <property type="component" value="Unassembled WGS sequence"/>
</dbReference>
<accession>A0A1S8KPR8</accession>
<keyword evidence="9 19" id="KW-0067">ATP-binding</keyword>
<evidence type="ECO:0000256" key="2">
    <source>
        <dbReference type="ARBA" id="ARBA00022448"/>
    </source>
</evidence>
<keyword evidence="5 15" id="KW-0812">Transmembrane</keyword>
<dbReference type="GO" id="GO:0008234">
    <property type="term" value="F:cysteine-type peptidase activity"/>
    <property type="evidence" value="ECO:0007669"/>
    <property type="project" value="UniProtKB-KW"/>
</dbReference>
<keyword evidence="4" id="KW-0645">Protease</keyword>
<dbReference type="SUPFAM" id="SSF52540">
    <property type="entry name" value="P-loop containing nucleoside triphosphate hydrolases"/>
    <property type="match status" value="1"/>
</dbReference>
<evidence type="ECO:0000313" key="20">
    <source>
        <dbReference type="Proteomes" id="UP000190409"/>
    </source>
</evidence>
<organism evidence="19 20">
    <name type="scientific">Dolosigranulum pigrum</name>
    <dbReference type="NCBI Taxonomy" id="29394"/>
    <lineage>
        <taxon>Bacteria</taxon>
        <taxon>Bacillati</taxon>
        <taxon>Bacillota</taxon>
        <taxon>Bacilli</taxon>
        <taxon>Lactobacillales</taxon>
        <taxon>Carnobacteriaceae</taxon>
        <taxon>Dolosigranulum</taxon>
    </lineage>
</organism>
<evidence type="ECO:0000256" key="3">
    <source>
        <dbReference type="ARBA" id="ARBA00022475"/>
    </source>
</evidence>
<evidence type="ECO:0000256" key="6">
    <source>
        <dbReference type="ARBA" id="ARBA00022741"/>
    </source>
</evidence>
<dbReference type="GO" id="GO:0015031">
    <property type="term" value="P:protein transport"/>
    <property type="evidence" value="ECO:0007669"/>
    <property type="project" value="UniProtKB-KW"/>
</dbReference>
<feature type="domain" description="Peptidase C39" evidence="18">
    <location>
        <begin position="10"/>
        <end position="134"/>
    </location>
</feature>
<dbReference type="Gene3D" id="3.90.70.10">
    <property type="entry name" value="Cysteine proteinases"/>
    <property type="match status" value="1"/>
</dbReference>
<evidence type="ECO:0000259" key="18">
    <source>
        <dbReference type="PROSITE" id="PS50990"/>
    </source>
</evidence>
<evidence type="ECO:0000313" key="19">
    <source>
        <dbReference type="EMBL" id="OOL81706.1"/>
    </source>
</evidence>
<evidence type="ECO:0000256" key="4">
    <source>
        <dbReference type="ARBA" id="ARBA00022670"/>
    </source>
</evidence>
<dbReference type="InterPro" id="IPR036640">
    <property type="entry name" value="ABC1_TM_sf"/>
</dbReference>
<dbReference type="NCBIfam" id="TIGR01193">
    <property type="entry name" value="bacteriocin_ABC"/>
    <property type="match status" value="1"/>
</dbReference>
<evidence type="ECO:0000256" key="15">
    <source>
        <dbReference type="SAM" id="Phobius"/>
    </source>
</evidence>
<dbReference type="SMART" id="SM00382">
    <property type="entry name" value="AAA"/>
    <property type="match status" value="1"/>
</dbReference>
<comment type="caution">
    <text evidence="19">The sequence shown here is derived from an EMBL/GenBank/DDBJ whole genome shotgun (WGS) entry which is preliminary data.</text>
</comment>
<dbReference type="InterPro" id="IPR017871">
    <property type="entry name" value="ABC_transporter-like_CS"/>
</dbReference>
<gene>
    <name evidence="19" type="ORF">BWX42_08385</name>
</gene>
<dbReference type="Pfam" id="PF00005">
    <property type="entry name" value="ABC_tran"/>
    <property type="match status" value="1"/>
</dbReference>
<keyword evidence="2" id="KW-0813">Transport</keyword>
<keyword evidence="11" id="KW-1278">Translocase</keyword>
<dbReference type="PROSITE" id="PS50893">
    <property type="entry name" value="ABC_TRANSPORTER_2"/>
    <property type="match status" value="1"/>
</dbReference>
<sequence length="717" mass="80313">MNTNFRVIYQQDNMDCGTACVQMILHHYNSEFSIHKLKDLTDKGKQGTSALGIKRCLESLNFDCLVIDADNAVWTDSAMTYPAIAHLNVHNGKHYVVVYGYQDNKLFIADPDDGKYNMSIETFSAVWSRTLFVPSPGRHYKPIKEKVQGLMSFVPKIIQYKKFVVFSIIASLLIMGLSIGSSYYFQGIIDSIIPANNISMLNIISFGLMISYVLRVIFGYIRNYLLFILGQKLSRDIILNYFKHVLKLPISFFASRQSGEIISRFLDASTIIDALANTSLTLLLDSIMVVVVGIVLLLQHNVLFGVTLVTLPLYIGTIILFIIKLDKSNEEEMESAAVLNSSIIESLNGIETIKSYNSEKVIYQRVVGEFEDLMIKTLTTMTLDNMQGAIKTGTQLVGNALVLWLGAYYVMSGEMSIGALITYNALLVFFTEPLESVINLQVQIQKAQVASRRMNDILSIEVEGNISNDTVEIEEMGEADLKFDDVYFSYGLGELILRGITCEIKVGDKIALVGESGSGKSTLAKMLVRFYAPSMGNIYFGKHDINTIDVHILRHNIVYVPQDSFFLAGTIRDNLLFGLDYEPTQNQIEQACEVACIKSFIESLPLQYHTIVEEAGSNLSKGQKQRLAIVRALLTNSQVIIFDEATSGIDVFSEQRIMDNIIKMTERTIIFITHSLPAAKLCEKIMVMDQGDLVEEGIHEVLRYAGGTYQKLWEVIS</sequence>
<dbReference type="InterPro" id="IPR005897">
    <property type="entry name" value="Pept_C39_ABC_bacteriocin"/>
</dbReference>
<evidence type="ECO:0000256" key="9">
    <source>
        <dbReference type="ARBA" id="ARBA00022840"/>
    </source>
</evidence>
<evidence type="ECO:0000256" key="5">
    <source>
        <dbReference type="ARBA" id="ARBA00022692"/>
    </source>
</evidence>
<dbReference type="InterPro" id="IPR027417">
    <property type="entry name" value="P-loop_NTPase"/>
</dbReference>
<evidence type="ECO:0000256" key="8">
    <source>
        <dbReference type="ARBA" id="ARBA00022807"/>
    </source>
</evidence>
<keyword evidence="6" id="KW-0547">Nucleotide-binding</keyword>
<evidence type="ECO:0000256" key="7">
    <source>
        <dbReference type="ARBA" id="ARBA00022801"/>
    </source>
</evidence>
<dbReference type="GO" id="GO:0034040">
    <property type="term" value="F:ATPase-coupled lipid transmembrane transporter activity"/>
    <property type="evidence" value="ECO:0007669"/>
    <property type="project" value="TreeGrafter"/>
</dbReference>
<dbReference type="CDD" id="cd02418">
    <property type="entry name" value="Peptidase_C39B"/>
    <property type="match status" value="1"/>
</dbReference>
<dbReference type="PROSITE" id="PS50929">
    <property type="entry name" value="ABC_TM1F"/>
    <property type="match status" value="1"/>
</dbReference>
<keyword evidence="12 15" id="KW-1133">Transmembrane helix</keyword>
<evidence type="ECO:0000256" key="11">
    <source>
        <dbReference type="ARBA" id="ARBA00022967"/>
    </source>
</evidence>
<dbReference type="GO" id="GO:0006508">
    <property type="term" value="P:proteolysis"/>
    <property type="evidence" value="ECO:0007669"/>
    <property type="project" value="UniProtKB-KW"/>
</dbReference>
<comment type="subcellular location">
    <subcellularLocation>
        <location evidence="1">Cell membrane</location>
        <topology evidence="1">Multi-pass membrane protein</topology>
    </subcellularLocation>
</comment>
<feature type="transmembrane region" description="Helical" evidence="15">
    <location>
        <begin position="197"/>
        <end position="218"/>
    </location>
</feature>
<keyword evidence="7" id="KW-0378">Hydrolase</keyword>
<dbReference type="GO" id="GO:0016887">
    <property type="term" value="F:ATP hydrolysis activity"/>
    <property type="evidence" value="ECO:0007669"/>
    <property type="project" value="InterPro"/>
</dbReference>
<dbReference type="SUPFAM" id="SSF90123">
    <property type="entry name" value="ABC transporter transmembrane region"/>
    <property type="match status" value="1"/>
</dbReference>
<dbReference type="InterPro" id="IPR003593">
    <property type="entry name" value="AAA+_ATPase"/>
</dbReference>
<keyword evidence="3" id="KW-1003">Cell membrane</keyword>
<dbReference type="EMBL" id="MUYF01000003">
    <property type="protein sequence ID" value="OOL81706.1"/>
    <property type="molecule type" value="Genomic_DNA"/>
</dbReference>
<dbReference type="PANTHER" id="PTHR24221">
    <property type="entry name" value="ATP-BINDING CASSETTE SUB-FAMILY B"/>
    <property type="match status" value="1"/>
</dbReference>
<dbReference type="PROSITE" id="PS50990">
    <property type="entry name" value="PEPTIDASE_C39"/>
    <property type="match status" value="1"/>
</dbReference>
<dbReference type="InterPro" id="IPR003439">
    <property type="entry name" value="ABC_transporter-like_ATP-bd"/>
</dbReference>
<keyword evidence="8" id="KW-0788">Thiol protease</keyword>
<dbReference type="GO" id="GO:0005886">
    <property type="term" value="C:plasma membrane"/>
    <property type="evidence" value="ECO:0007669"/>
    <property type="project" value="UniProtKB-SubCell"/>
</dbReference>
<dbReference type="CDD" id="cd18570">
    <property type="entry name" value="ABC_6TM_PCAT1_LagD_like"/>
    <property type="match status" value="1"/>
</dbReference>
<dbReference type="Gene3D" id="1.20.1560.10">
    <property type="entry name" value="ABC transporter type 1, transmembrane domain"/>
    <property type="match status" value="1"/>
</dbReference>
<feature type="transmembrane region" description="Helical" evidence="15">
    <location>
        <begin position="274"/>
        <end position="296"/>
    </location>
</feature>
<reference evidence="19 20" key="1">
    <citation type="submission" date="2017-01" db="EMBL/GenBank/DDBJ databases">
        <title>Complete Genome Sequence of Dolosigranulum pigrum isolated from a Patient with interstitial lung disease.</title>
        <authorList>
            <person name="Mukhopadhyay R."/>
            <person name="Joaquin J."/>
            <person name="Hogue R."/>
            <person name="Fitzgerald S."/>
            <person name="Jospin G."/>
            <person name="Eisen J.A."/>
            <person name="Chaturvedi V."/>
        </authorList>
    </citation>
    <scope>NUCLEOTIDE SEQUENCE [LARGE SCALE GENOMIC DNA]</scope>
    <source>
        <strain evidence="19 20">15S00348</strain>
    </source>
</reference>
<dbReference type="Pfam" id="PF00664">
    <property type="entry name" value="ABC_membrane"/>
    <property type="match status" value="1"/>
</dbReference>
<dbReference type="InterPro" id="IPR005074">
    <property type="entry name" value="Peptidase_C39"/>
</dbReference>
<name>A0A1S8KPR8_9LACT</name>
<protein>
    <submittedName>
        <fullName evidence="19">Peptide ABC transporter ATP-binding protein</fullName>
    </submittedName>
</protein>
<feature type="transmembrane region" description="Helical" evidence="15">
    <location>
        <begin position="163"/>
        <end position="185"/>
    </location>
</feature>
<evidence type="ECO:0000256" key="14">
    <source>
        <dbReference type="ARBA" id="ARBA00043264"/>
    </source>
</evidence>
<feature type="domain" description="ABC transmembrane type-1" evidence="17">
    <location>
        <begin position="165"/>
        <end position="446"/>
    </location>
</feature>
<dbReference type="InterPro" id="IPR039421">
    <property type="entry name" value="Type_1_exporter"/>
</dbReference>
<dbReference type="FunFam" id="3.40.50.300:FF:000299">
    <property type="entry name" value="ABC transporter ATP-binding protein/permease"/>
    <property type="match status" value="1"/>
</dbReference>
<evidence type="ECO:0000256" key="12">
    <source>
        <dbReference type="ARBA" id="ARBA00022989"/>
    </source>
</evidence>
<evidence type="ECO:0000259" key="17">
    <source>
        <dbReference type="PROSITE" id="PS50929"/>
    </source>
</evidence>
<evidence type="ECO:0000256" key="13">
    <source>
        <dbReference type="ARBA" id="ARBA00023136"/>
    </source>
</evidence>
<dbReference type="GO" id="GO:0005524">
    <property type="term" value="F:ATP binding"/>
    <property type="evidence" value="ECO:0007669"/>
    <property type="project" value="UniProtKB-KW"/>
</dbReference>
<keyword evidence="14" id="KW-0080">Bacteriocin transport</keyword>
<dbReference type="Pfam" id="PF03412">
    <property type="entry name" value="Peptidase_C39"/>
    <property type="match status" value="1"/>
</dbReference>
<dbReference type="PANTHER" id="PTHR24221:SF654">
    <property type="entry name" value="ATP-BINDING CASSETTE SUB-FAMILY B MEMBER 6"/>
    <property type="match status" value="1"/>
</dbReference>
<evidence type="ECO:0000259" key="16">
    <source>
        <dbReference type="PROSITE" id="PS50893"/>
    </source>
</evidence>
<proteinExistence type="predicted"/>
<feature type="domain" description="ABC transporter" evidence="16">
    <location>
        <begin position="481"/>
        <end position="715"/>
    </location>
</feature>
<feature type="transmembrane region" description="Helical" evidence="15">
    <location>
        <begin position="302"/>
        <end position="323"/>
    </location>
</feature>
<keyword evidence="13 15" id="KW-0472">Membrane</keyword>